<feature type="transmembrane region" description="Helical" evidence="1">
    <location>
        <begin position="56"/>
        <end position="80"/>
    </location>
</feature>
<accession>A0A0T5NUA6</accession>
<feature type="transmembrane region" description="Helical" evidence="1">
    <location>
        <begin position="109"/>
        <end position="127"/>
    </location>
</feature>
<dbReference type="Proteomes" id="UP000051295">
    <property type="component" value="Unassembled WGS sequence"/>
</dbReference>
<evidence type="ECO:0000259" key="2">
    <source>
        <dbReference type="Pfam" id="PF00884"/>
    </source>
</evidence>
<feature type="domain" description="Sulfatase N-terminal" evidence="2">
    <location>
        <begin position="225"/>
        <end position="469"/>
    </location>
</feature>
<organism evidence="3 4">
    <name type="scientific">Roseovarius atlanticus</name>
    <dbReference type="NCBI Taxonomy" id="1641875"/>
    <lineage>
        <taxon>Bacteria</taxon>
        <taxon>Pseudomonadati</taxon>
        <taxon>Pseudomonadota</taxon>
        <taxon>Alphaproteobacteria</taxon>
        <taxon>Rhodobacterales</taxon>
        <taxon>Roseobacteraceae</taxon>
        <taxon>Roseovarius</taxon>
    </lineage>
</organism>
<dbReference type="Pfam" id="PF00884">
    <property type="entry name" value="Sulfatase"/>
    <property type="match status" value="1"/>
</dbReference>
<feature type="transmembrane region" description="Helical" evidence="1">
    <location>
        <begin position="29"/>
        <end position="49"/>
    </location>
</feature>
<keyword evidence="1" id="KW-0812">Transmembrane</keyword>
<dbReference type="InterPro" id="IPR000917">
    <property type="entry name" value="Sulfatase_N"/>
</dbReference>
<dbReference type="InterPro" id="IPR017850">
    <property type="entry name" value="Alkaline_phosphatase_core_sf"/>
</dbReference>
<dbReference type="Gene3D" id="3.40.720.10">
    <property type="entry name" value="Alkaline Phosphatase, subunit A"/>
    <property type="match status" value="1"/>
</dbReference>
<dbReference type="AlphaFoldDB" id="A0A0T5NUA6"/>
<evidence type="ECO:0000313" key="3">
    <source>
        <dbReference type="EMBL" id="KRS12412.1"/>
    </source>
</evidence>
<evidence type="ECO:0000256" key="1">
    <source>
        <dbReference type="SAM" id="Phobius"/>
    </source>
</evidence>
<dbReference type="RefSeq" id="WP_057793729.1">
    <property type="nucleotide sequence ID" value="NZ_LAXJ01000010.1"/>
</dbReference>
<feature type="transmembrane region" description="Helical" evidence="1">
    <location>
        <begin position="139"/>
        <end position="160"/>
    </location>
</feature>
<reference evidence="3 4" key="1">
    <citation type="submission" date="2015-04" db="EMBL/GenBank/DDBJ databases">
        <title>The draft genome sequence of Roseovarius sp.R12b.</title>
        <authorList>
            <person name="Li G."/>
            <person name="Lai Q."/>
            <person name="Shao Z."/>
            <person name="Yan P."/>
        </authorList>
    </citation>
    <scope>NUCLEOTIDE SEQUENCE [LARGE SCALE GENOMIC DNA]</scope>
    <source>
        <strain evidence="3 4">R12B</strain>
    </source>
</reference>
<keyword evidence="1" id="KW-1133">Transmembrane helix</keyword>
<dbReference type="STRING" id="1641875.XM53_12375"/>
<sequence length="537" mass="57595">MIRALVLFAAAGVMLCVLALPNHPGQMSYAGVAYWPIELSVLLFAMLAVGRTRGVASGLALVVVAVTLLKLADLVSFAAYNRPFNPVSDLFLIEAGIGLLSDSVGAARASLVVVGCVLATLLVYMLLRGGLKAWGRIDLPGPARVAALVAVLAAGGWAVADTGHHLGYWTFEKSPPGSARTTRVAVARIDDARETMADLARFRTAAEDDPMRDIAGAFDRLEGRDILLIWIESYGRASMDNPEYAPTHMATLRRAEDEIAAAGLEMKSGWLTSPTAGGQSWLAHGALGSGLWTADNARYGAMIASGQKWLFELASEAGYRTAAVMPAITMAWPESAAMGFEHVFEAKDIPYAGAPFNWVTMPDQYTLATYDALLPDDPRPDFIQVALISSHAPWTPIPEMLPWDEIGDGTEFNDMAAKGPTPRDLWKDRDAVRDAYRRSVDYSLTAVFSHVARLGEDAPLVIVAGDHQAAGFVAGSDNRDVPVHMIAPPGVLAMIDGWGWSDGLIPASDLEAQRMDGFRNAFIRAFSSVEQVAEVAP</sequence>
<keyword evidence="4" id="KW-1185">Reference proteome</keyword>
<dbReference type="OrthoDB" id="1376015at2"/>
<dbReference type="PATRIC" id="fig|1641875.4.peg.268"/>
<gene>
    <name evidence="3" type="ORF">XM53_12375</name>
</gene>
<dbReference type="SUPFAM" id="SSF53649">
    <property type="entry name" value="Alkaline phosphatase-like"/>
    <property type="match status" value="1"/>
</dbReference>
<evidence type="ECO:0000313" key="4">
    <source>
        <dbReference type="Proteomes" id="UP000051295"/>
    </source>
</evidence>
<dbReference type="EMBL" id="LAXJ01000010">
    <property type="protein sequence ID" value="KRS12412.1"/>
    <property type="molecule type" value="Genomic_DNA"/>
</dbReference>
<name>A0A0T5NUA6_9RHOB</name>
<proteinExistence type="predicted"/>
<comment type="caution">
    <text evidence="3">The sequence shown here is derived from an EMBL/GenBank/DDBJ whole genome shotgun (WGS) entry which is preliminary data.</text>
</comment>
<keyword evidence="1" id="KW-0472">Membrane</keyword>
<protein>
    <submittedName>
        <fullName evidence="3">Sulfatase-like protein</fullName>
    </submittedName>
</protein>